<organism evidence="1 2">
    <name type="scientific">Methylobacillus methanolivorans</name>
    <dbReference type="NCBI Taxonomy" id="1848927"/>
    <lineage>
        <taxon>Bacteria</taxon>
        <taxon>Pseudomonadati</taxon>
        <taxon>Pseudomonadota</taxon>
        <taxon>Betaproteobacteria</taxon>
        <taxon>Nitrosomonadales</taxon>
        <taxon>Methylophilaceae</taxon>
        <taxon>Methylobacillus</taxon>
    </lineage>
</organism>
<dbReference type="RefSeq" id="WP_400880699.1">
    <property type="nucleotide sequence ID" value="NZ_JBIWXY010000001.1"/>
</dbReference>
<proteinExistence type="predicted"/>
<dbReference type="PROSITE" id="PS51257">
    <property type="entry name" value="PROKAR_LIPOPROTEIN"/>
    <property type="match status" value="1"/>
</dbReference>
<comment type="caution">
    <text evidence="1">The sequence shown here is derived from an EMBL/GenBank/DDBJ whole genome shotgun (WGS) entry which is preliminary data.</text>
</comment>
<accession>A0ABW8GLP0</accession>
<dbReference type="Proteomes" id="UP001617669">
    <property type="component" value="Unassembled WGS sequence"/>
</dbReference>
<reference evidence="1 2" key="1">
    <citation type="submission" date="2024-11" db="EMBL/GenBank/DDBJ databases">
        <authorList>
            <person name="Kaparullina E.N."/>
            <person name="Delegan Y.A."/>
            <person name="Doronina N.V."/>
        </authorList>
    </citation>
    <scope>NUCLEOTIDE SEQUENCE [LARGE SCALE GENOMIC DNA]</scope>
    <source>
        <strain evidence="1 2">7sh_L</strain>
    </source>
</reference>
<keyword evidence="2" id="KW-1185">Reference proteome</keyword>
<gene>
    <name evidence="1" type="ORF">ACIKP9_06280</name>
</gene>
<name>A0ABW8GLP0_9PROT</name>
<dbReference type="InterPro" id="IPR021727">
    <property type="entry name" value="DUF3299"/>
</dbReference>
<evidence type="ECO:0000313" key="2">
    <source>
        <dbReference type="Proteomes" id="UP001617669"/>
    </source>
</evidence>
<dbReference type="EMBL" id="JBIWXY010000001">
    <property type="protein sequence ID" value="MFJ5445833.1"/>
    <property type="molecule type" value="Genomic_DNA"/>
</dbReference>
<sequence>MFSRIFATLLAVMACTHVIGGDYQVGERISDTKHTTKPGTSYQPLDWDDMMPADWDPMKSIKGLNLDKLDDADPRAIKALEQMRNAWNDAPIVPKLNKQRVQIPGFVVPLDMNGTQVQEFLLVPYFGACIHVPPPPSNQVIHVILPKAFPKNQQKTLNQAARQYGPISVRGLLETVPSHTTMGTSGYRIQADQLLPYSLKNN</sequence>
<dbReference type="Gene3D" id="2.40.50.870">
    <property type="entry name" value="Protein of unknown function (DUF3299)"/>
    <property type="match status" value="1"/>
</dbReference>
<dbReference type="Pfam" id="PF11736">
    <property type="entry name" value="DUF3299"/>
    <property type="match status" value="1"/>
</dbReference>
<protein>
    <submittedName>
        <fullName evidence="1">DUF3299 domain-containing protein</fullName>
    </submittedName>
</protein>
<evidence type="ECO:0000313" key="1">
    <source>
        <dbReference type="EMBL" id="MFJ5445833.1"/>
    </source>
</evidence>